<dbReference type="PROSITE" id="PS00107">
    <property type="entry name" value="PROTEIN_KINASE_ATP"/>
    <property type="match status" value="1"/>
</dbReference>
<dbReference type="InterPro" id="IPR006094">
    <property type="entry name" value="Oxid_FAD_bind_N"/>
</dbReference>
<dbReference type="InterPro" id="IPR016167">
    <property type="entry name" value="FAD-bd_PCMH_sub1"/>
</dbReference>
<feature type="region of interest" description="Disordered" evidence="6">
    <location>
        <begin position="892"/>
        <end position="1002"/>
    </location>
</feature>
<name>A0A5N6F969_9EURO</name>
<dbReference type="PROSITE" id="PS51387">
    <property type="entry name" value="FAD_PCMH"/>
    <property type="match status" value="1"/>
</dbReference>
<dbReference type="FunFam" id="1.10.510.10:FF:000421">
    <property type="entry name" value="Serine/threonine-protein kinase PAK 6"/>
    <property type="match status" value="1"/>
</dbReference>
<dbReference type="SUPFAM" id="SSF55103">
    <property type="entry name" value="FAD-linked oxidases, C-terminal domain"/>
    <property type="match status" value="1"/>
</dbReference>
<dbReference type="GO" id="GO:0004672">
    <property type="term" value="F:protein kinase activity"/>
    <property type="evidence" value="ECO:0007669"/>
    <property type="project" value="InterPro"/>
</dbReference>
<feature type="domain" description="FAD-binding PCMH-type" evidence="8">
    <location>
        <begin position="100"/>
        <end position="279"/>
    </location>
</feature>
<dbReference type="InterPro" id="IPR017441">
    <property type="entry name" value="Protein_kinase_ATP_BS"/>
</dbReference>
<dbReference type="FunFam" id="3.30.70.2190:FF:000001">
    <property type="entry name" value="D-2-hydroxyglutarate dehydrogenase mitochondrial"/>
    <property type="match status" value="1"/>
</dbReference>
<dbReference type="Pfam" id="PF02913">
    <property type="entry name" value="FAD-oxidase_C"/>
    <property type="match status" value="1"/>
</dbReference>
<feature type="compositionally biased region" description="Polar residues" evidence="6">
    <location>
        <begin position="976"/>
        <end position="1002"/>
    </location>
</feature>
<accession>A0A5N6F969</accession>
<dbReference type="Gene3D" id="3.30.70.2740">
    <property type="match status" value="1"/>
</dbReference>
<dbReference type="InterPro" id="IPR036318">
    <property type="entry name" value="FAD-bd_PCMH-like_sf"/>
</dbReference>
<evidence type="ECO:0000313" key="9">
    <source>
        <dbReference type="EMBL" id="KAB8225503.1"/>
    </source>
</evidence>
<dbReference type="InterPro" id="IPR016169">
    <property type="entry name" value="FAD-bd_PCMH_sub2"/>
</dbReference>
<dbReference type="InterPro" id="IPR016166">
    <property type="entry name" value="FAD-bd_PCMH"/>
</dbReference>
<keyword evidence="2" id="KW-0285">Flavoprotein</keyword>
<reference evidence="9 10" key="1">
    <citation type="submission" date="2019-04" db="EMBL/GenBank/DDBJ databases">
        <title>Fungal friends and foes A comparative genomics study of 23 Aspergillus species from section Flavi.</title>
        <authorList>
            <consortium name="DOE Joint Genome Institute"/>
            <person name="Kjaerbolling I."/>
            <person name="Vesth T.C."/>
            <person name="Frisvad J.C."/>
            <person name="Nybo J.L."/>
            <person name="Theobald S."/>
            <person name="Kildgaard S."/>
            <person name="Petersen T.I."/>
            <person name="Kuo A."/>
            <person name="Sato A."/>
            <person name="Lyhne E.K."/>
            <person name="Kogle M.E."/>
            <person name="Wiebenga A."/>
            <person name="Kun R.S."/>
            <person name="Lubbers R.J."/>
            <person name="Makela M.R."/>
            <person name="Barry K."/>
            <person name="Chovatia M."/>
            <person name="Clum A."/>
            <person name="Daum C."/>
            <person name="Haridas S."/>
            <person name="He G."/>
            <person name="LaButti K."/>
            <person name="Lipzen A."/>
            <person name="Mondo S."/>
            <person name="Pangilinan J."/>
            <person name="Riley R."/>
            <person name="Salamov A."/>
            <person name="Simmons B.A."/>
            <person name="Magnuson J.K."/>
            <person name="Henrissat B."/>
            <person name="Mortensen U.H."/>
            <person name="Larsen T.O."/>
            <person name="De vries R.P."/>
            <person name="Grigoriev I.V."/>
            <person name="Machida M."/>
            <person name="Baker S.E."/>
            <person name="Andersen M.R."/>
        </authorList>
    </citation>
    <scope>NUCLEOTIDE SEQUENCE [LARGE SCALE GENOMIC DNA]</scope>
    <source>
        <strain evidence="9 10">CBS 126849</strain>
    </source>
</reference>
<keyword evidence="9" id="KW-0808">Transferase</keyword>
<evidence type="ECO:0000256" key="3">
    <source>
        <dbReference type="ARBA" id="ARBA00022827"/>
    </source>
</evidence>
<keyword evidence="9" id="KW-0418">Kinase</keyword>
<evidence type="ECO:0000259" key="7">
    <source>
        <dbReference type="PROSITE" id="PS50011"/>
    </source>
</evidence>
<dbReference type="FunFam" id="3.30.70.2740:FF:000002">
    <property type="entry name" value="D-2-hydroxyglutarate dehydrogenase mitochondrial"/>
    <property type="match status" value="1"/>
</dbReference>
<dbReference type="GO" id="GO:0016491">
    <property type="term" value="F:oxidoreductase activity"/>
    <property type="evidence" value="ECO:0007669"/>
    <property type="project" value="UniProtKB-KW"/>
</dbReference>
<feature type="compositionally biased region" description="Polar residues" evidence="6">
    <location>
        <begin position="956"/>
        <end position="965"/>
    </location>
</feature>
<dbReference type="PROSITE" id="PS50011">
    <property type="entry name" value="PROTEIN_KINASE_DOM"/>
    <property type="match status" value="1"/>
</dbReference>
<proteinExistence type="predicted"/>
<evidence type="ECO:0000256" key="2">
    <source>
        <dbReference type="ARBA" id="ARBA00022630"/>
    </source>
</evidence>
<keyword evidence="5" id="KW-0547">Nucleotide-binding</keyword>
<dbReference type="Gene3D" id="3.30.70.2190">
    <property type="match status" value="1"/>
</dbReference>
<dbReference type="Gene3D" id="3.30.43.10">
    <property type="entry name" value="Uridine Diphospho-n-acetylenolpyruvylglucosamine Reductase, domain 2"/>
    <property type="match status" value="1"/>
</dbReference>
<dbReference type="SUPFAM" id="SSF56112">
    <property type="entry name" value="Protein kinase-like (PK-like)"/>
    <property type="match status" value="1"/>
</dbReference>
<sequence length="1158" mass="128508">MSSARNVSVALRRARLPRPRCFVQPIVSRAPSRIATRSFSLTSAVNATKEIKYTSNAYPNLKRDPKFAEITAEDVTFFKELLGSQSAVIDGVTNDAADDIEPFNSDWMRKYRGHTRLVLKPQNKEEKLAVVPQGGNTGLVGGSVPVFDEIVINTSRMNKIRSFDEGSGVLVADAGVILEVADQYLAERNHLFPLDLGAKGSCHIGGNAATNAGGLRLLRYGSLHGNILGVEAVLADGTIVNSLSTLRKNNTGYDLKQLFIGAEGTIGIITGLSILCPPRPKAVNVAYFGVESYEQVRQAHQEAKSHLSEILSAFELMDGRSQKLVHESTGNKNPLDSEYPFYCVVETSGSNGEHDMAKLEGFLEHIMGEGIVADGVLAQDETQFQGIWRWREGITEALSHLGGTYKYDVSIPLPELYQLVDDCRERLTKLGFVGDDDSFPVRAVVGYGHMGDSNLHLNISVREYNKEVEKAIEPWVYEWIQKRNGSISAEHGLGLAKKEFIGYSQDETMVKLMKQLKDLYDPSLLSFSSLITNQNILGPQSTFQVKPSTSTRTRFLSADETGNMADDMANQYQMMEELGSGSFGIVYKAIEKSTGEIVAVKHIDLESSEDDIQEIQQEISVLATCASPFVTQYKASFLRGHKLWIVMEYLGGGSCLDLLLQGMDYLHSEGKIHRDIKAANVLLSHTGKVKLADFGVAAQLINIKSQRNTFVGTPFWMAPEVIQQSGYDYKADIWSLGITAIEMINGEPPHASTHPMKVLFLIPKEPAPRLEGDQYSNTFKDFIAQCLTKDPDRRPSAKELLRHKFIRNAGKTEALQELIHRKQDWDAGRGVTRNVKYYAESLNTITHLKDDDGWVFDTVKAPTMKIQEDPYVDENDLDSQDFLYDETSEMMNDMHISSPPPPPMHAPNSAPNSATNSAVNTAVRRAPAPERSPSTRRSYRKRRSSGIKQPLGVNLTFGNSPSTVRQFRRVSDKIPSENSYSSQYSFGPDENNNSPKTLFSEPNSKEAQLGRRAYSKAVGLSCQEVLGTTGDQEKREAISRLAEAWSDLEMVDPEGLYHILKIMNEKLQGDPKLSGLVPQAAPPPESPQRPRLVLAQNNPHLKSHRRRQSAVVAEPSLQPAQLANLPGQQVPGMEHTKQLSDVLYQRWSEGLRNRWPGI</sequence>
<keyword evidence="3" id="KW-0274">FAD</keyword>
<dbReference type="FunFam" id="3.30.465.10:FF:000001">
    <property type="entry name" value="D-2-hydroxyglutarate dehydrogenase, mitochondrial"/>
    <property type="match status" value="1"/>
</dbReference>
<dbReference type="EMBL" id="ML733394">
    <property type="protein sequence ID" value="KAB8225503.1"/>
    <property type="molecule type" value="Genomic_DNA"/>
</dbReference>
<keyword evidence="5" id="KW-0067">ATP-binding</keyword>
<comment type="cofactor">
    <cofactor evidence="1">
        <name>FAD</name>
        <dbReference type="ChEBI" id="CHEBI:57692"/>
    </cofactor>
</comment>
<protein>
    <submittedName>
        <fullName evidence="9">Pkinase-domain-containing protein</fullName>
    </submittedName>
</protein>
<dbReference type="Gene3D" id="3.30.200.20">
    <property type="entry name" value="Phosphorylase Kinase, domain 1"/>
    <property type="match status" value="1"/>
</dbReference>
<dbReference type="PANTHER" id="PTHR43716">
    <property type="entry name" value="D-2-HYDROXYGLUTARATE DEHYDROGENASE, MITOCHONDRIAL"/>
    <property type="match status" value="1"/>
</dbReference>
<dbReference type="InterPro" id="IPR000719">
    <property type="entry name" value="Prot_kinase_dom"/>
</dbReference>
<dbReference type="InterPro" id="IPR011009">
    <property type="entry name" value="Kinase-like_dom_sf"/>
</dbReference>
<dbReference type="GO" id="GO:0005524">
    <property type="term" value="F:ATP binding"/>
    <property type="evidence" value="ECO:0007669"/>
    <property type="project" value="UniProtKB-UniRule"/>
</dbReference>
<dbReference type="GO" id="GO:0071949">
    <property type="term" value="F:FAD binding"/>
    <property type="evidence" value="ECO:0007669"/>
    <property type="project" value="InterPro"/>
</dbReference>
<dbReference type="FunFam" id="3.30.200.20:FF:000488">
    <property type="entry name" value="Related to severin kinase"/>
    <property type="match status" value="1"/>
</dbReference>
<feature type="binding site" evidence="5">
    <location>
        <position position="601"/>
    </location>
    <ligand>
        <name>ATP</name>
        <dbReference type="ChEBI" id="CHEBI:30616"/>
    </ligand>
</feature>
<dbReference type="AlphaFoldDB" id="A0A5N6F969"/>
<dbReference type="Pfam" id="PF01565">
    <property type="entry name" value="FAD_binding_4"/>
    <property type="match status" value="1"/>
</dbReference>
<dbReference type="SUPFAM" id="SSF56176">
    <property type="entry name" value="FAD-binding/transporter-associated domain-like"/>
    <property type="match status" value="1"/>
</dbReference>
<dbReference type="PANTHER" id="PTHR43716:SF1">
    <property type="entry name" value="D-2-HYDROXYGLUTARATE DEHYDROGENASE, MITOCHONDRIAL"/>
    <property type="match status" value="1"/>
</dbReference>
<dbReference type="CDD" id="cd06609">
    <property type="entry name" value="STKc_MST3_like"/>
    <property type="match status" value="1"/>
</dbReference>
<gene>
    <name evidence="9" type="ORF">BDV33DRAFT_187308</name>
</gene>
<dbReference type="Pfam" id="PF00069">
    <property type="entry name" value="Pkinase"/>
    <property type="match status" value="1"/>
</dbReference>
<evidence type="ECO:0000256" key="6">
    <source>
        <dbReference type="SAM" id="MobiDB-lite"/>
    </source>
</evidence>
<organism evidence="9 10">
    <name type="scientific">Aspergillus novoparasiticus</name>
    <dbReference type="NCBI Taxonomy" id="986946"/>
    <lineage>
        <taxon>Eukaryota</taxon>
        <taxon>Fungi</taxon>
        <taxon>Dikarya</taxon>
        <taxon>Ascomycota</taxon>
        <taxon>Pezizomycotina</taxon>
        <taxon>Eurotiomycetes</taxon>
        <taxon>Eurotiomycetidae</taxon>
        <taxon>Eurotiales</taxon>
        <taxon>Aspergillaceae</taxon>
        <taxon>Aspergillus</taxon>
        <taxon>Aspergillus subgen. Circumdati</taxon>
    </lineage>
</organism>
<dbReference type="InterPro" id="IPR004113">
    <property type="entry name" value="FAD-bd_oxidored_4_C"/>
</dbReference>
<dbReference type="Gene3D" id="3.30.465.10">
    <property type="match status" value="1"/>
</dbReference>
<dbReference type="SMART" id="SM00220">
    <property type="entry name" value="S_TKc"/>
    <property type="match status" value="1"/>
</dbReference>
<evidence type="ECO:0000256" key="4">
    <source>
        <dbReference type="ARBA" id="ARBA00023002"/>
    </source>
</evidence>
<evidence type="ECO:0000256" key="5">
    <source>
        <dbReference type="PROSITE-ProRule" id="PRU10141"/>
    </source>
</evidence>
<evidence type="ECO:0000259" key="8">
    <source>
        <dbReference type="PROSITE" id="PS51387"/>
    </source>
</evidence>
<evidence type="ECO:0000256" key="1">
    <source>
        <dbReference type="ARBA" id="ARBA00001974"/>
    </source>
</evidence>
<keyword evidence="10" id="KW-1185">Reference proteome</keyword>
<keyword evidence="4" id="KW-0560">Oxidoreductase</keyword>
<dbReference type="Proteomes" id="UP000326799">
    <property type="component" value="Unassembled WGS sequence"/>
</dbReference>
<evidence type="ECO:0000313" key="10">
    <source>
        <dbReference type="Proteomes" id="UP000326799"/>
    </source>
</evidence>
<dbReference type="GO" id="GO:0005739">
    <property type="term" value="C:mitochondrion"/>
    <property type="evidence" value="ECO:0007669"/>
    <property type="project" value="TreeGrafter"/>
</dbReference>
<dbReference type="Gene3D" id="1.10.510.10">
    <property type="entry name" value="Transferase(Phosphotransferase) domain 1"/>
    <property type="match status" value="1"/>
</dbReference>
<dbReference type="InterPro" id="IPR016164">
    <property type="entry name" value="FAD-linked_Oxase-like_C"/>
</dbReference>
<feature type="domain" description="Protein kinase" evidence="7">
    <location>
        <begin position="572"/>
        <end position="806"/>
    </location>
</feature>
<dbReference type="InterPro" id="IPR051264">
    <property type="entry name" value="FAD-oxidored/transferase_4"/>
</dbReference>